<evidence type="ECO:0000256" key="1">
    <source>
        <dbReference type="ARBA" id="ARBA00004141"/>
    </source>
</evidence>
<keyword evidence="9 13" id="KW-0472">Membrane</keyword>
<dbReference type="Pfam" id="PF17655">
    <property type="entry name" value="IRK_C"/>
    <property type="match status" value="1"/>
</dbReference>
<dbReference type="GO" id="GO:0005886">
    <property type="term" value="C:plasma membrane"/>
    <property type="evidence" value="ECO:0007669"/>
    <property type="project" value="TreeGrafter"/>
</dbReference>
<dbReference type="InterPro" id="IPR041647">
    <property type="entry name" value="IRK_C"/>
</dbReference>
<dbReference type="GO" id="GO:1990573">
    <property type="term" value="P:potassium ion import across plasma membrane"/>
    <property type="evidence" value="ECO:0007669"/>
    <property type="project" value="TreeGrafter"/>
</dbReference>
<protein>
    <submittedName>
        <fullName evidence="16">Uncharacterized protein</fullName>
    </submittedName>
</protein>
<evidence type="ECO:0000256" key="8">
    <source>
        <dbReference type="ARBA" id="ARBA00023065"/>
    </source>
</evidence>
<evidence type="ECO:0000313" key="17">
    <source>
        <dbReference type="Proteomes" id="UP001374579"/>
    </source>
</evidence>
<evidence type="ECO:0000259" key="14">
    <source>
        <dbReference type="Pfam" id="PF01007"/>
    </source>
</evidence>
<dbReference type="InterPro" id="IPR014756">
    <property type="entry name" value="Ig_E-set"/>
</dbReference>
<evidence type="ECO:0000313" key="16">
    <source>
        <dbReference type="EMBL" id="KAK7088174.1"/>
    </source>
</evidence>
<evidence type="ECO:0000256" key="9">
    <source>
        <dbReference type="ARBA" id="ARBA00023136"/>
    </source>
</evidence>
<sequence>MASADKGYKVEELTPQTAWTPNTPRGAPRRTLLQKEGNSNVSYRGIERKPLKYLKDMYTTLVDMQWRWVMLVLFGAIFMCYLVFAVLYWLVCYMSGQFSHLNEPGFKPCIENLDTFSEAFLFSMETQSTIGFGALHPNAECPGVTPLVYFQITIGFMLETFVLGFLYVKIARPKHRRHTLVFSRNACLCLENGHLNFQIRVGDMRRTHLVDCTVHGVLVKRRVMAEKHVYPLFQHRINFEAHGMGNKVYLICPLVLSHRITPDSPLYNLSPKDVLKEKFDILIFLEGTIESTGELCQARTGYASRDIIWGHRFVRLEEYDEIHETWCCDFTRFNNVVPSMTPKVSARAYDEQQREEQERQLGDEESVGDPDRVYDNATGQESVGDLDGLYDNATGQASAE</sequence>
<feature type="transmembrane region" description="Helical" evidence="13">
    <location>
        <begin position="68"/>
        <end position="91"/>
    </location>
</feature>
<dbReference type="InterPro" id="IPR016449">
    <property type="entry name" value="K_chnl_inward-rec_Kir"/>
</dbReference>
<keyword evidence="8 11" id="KW-0406">Ion transport</keyword>
<dbReference type="GO" id="GO:0005242">
    <property type="term" value="F:inward rectifier potassium channel activity"/>
    <property type="evidence" value="ECO:0007669"/>
    <property type="project" value="InterPro"/>
</dbReference>
<feature type="domain" description="Inward rectifier potassium channel C-terminal" evidence="15">
    <location>
        <begin position="180"/>
        <end position="353"/>
    </location>
</feature>
<evidence type="ECO:0000256" key="7">
    <source>
        <dbReference type="ARBA" id="ARBA00022989"/>
    </source>
</evidence>
<dbReference type="Gene3D" id="2.60.40.1400">
    <property type="entry name" value="G protein-activated inward rectifier potassium channel 1"/>
    <property type="match status" value="1"/>
</dbReference>
<keyword evidence="5 11" id="KW-0851">Voltage-gated channel</keyword>
<dbReference type="InterPro" id="IPR040445">
    <property type="entry name" value="Kir_TM"/>
</dbReference>
<dbReference type="PANTHER" id="PTHR11767">
    <property type="entry name" value="INWARD RECTIFIER POTASSIUM CHANNEL"/>
    <property type="match status" value="1"/>
</dbReference>
<dbReference type="Pfam" id="PF01007">
    <property type="entry name" value="IRK"/>
    <property type="match status" value="1"/>
</dbReference>
<evidence type="ECO:0000256" key="12">
    <source>
        <dbReference type="SAM" id="MobiDB-lite"/>
    </source>
</evidence>
<dbReference type="SUPFAM" id="SSF81324">
    <property type="entry name" value="Voltage-gated potassium channels"/>
    <property type="match status" value="1"/>
</dbReference>
<keyword evidence="17" id="KW-1185">Reference proteome</keyword>
<evidence type="ECO:0000256" key="3">
    <source>
        <dbReference type="ARBA" id="ARBA00022538"/>
    </source>
</evidence>
<dbReference type="SUPFAM" id="SSF81296">
    <property type="entry name" value="E set domains"/>
    <property type="match status" value="1"/>
</dbReference>
<evidence type="ECO:0000256" key="5">
    <source>
        <dbReference type="ARBA" id="ARBA00022882"/>
    </source>
</evidence>
<feature type="domain" description="Potassium channel inwardly rectifying transmembrane" evidence="14">
    <location>
        <begin position="34"/>
        <end position="173"/>
    </location>
</feature>
<keyword evidence="6 11" id="KW-0630">Potassium</keyword>
<name>A0AAN9FX61_9CAEN</name>
<comment type="caution">
    <text evidence="16">The sequence shown here is derived from an EMBL/GenBank/DDBJ whole genome shotgun (WGS) entry which is preliminary data.</text>
</comment>
<evidence type="ECO:0000256" key="11">
    <source>
        <dbReference type="RuleBase" id="RU003822"/>
    </source>
</evidence>
<accession>A0AAN9FX61</accession>
<keyword evidence="10 11" id="KW-0407">Ion channel</keyword>
<organism evidence="16 17">
    <name type="scientific">Littorina saxatilis</name>
    <dbReference type="NCBI Taxonomy" id="31220"/>
    <lineage>
        <taxon>Eukaryota</taxon>
        <taxon>Metazoa</taxon>
        <taxon>Spiralia</taxon>
        <taxon>Lophotrochozoa</taxon>
        <taxon>Mollusca</taxon>
        <taxon>Gastropoda</taxon>
        <taxon>Caenogastropoda</taxon>
        <taxon>Littorinimorpha</taxon>
        <taxon>Littorinoidea</taxon>
        <taxon>Littorinidae</taxon>
        <taxon>Littorina</taxon>
    </lineage>
</organism>
<evidence type="ECO:0000256" key="13">
    <source>
        <dbReference type="SAM" id="Phobius"/>
    </source>
</evidence>
<dbReference type="EMBL" id="JBAMIC010004070">
    <property type="protein sequence ID" value="KAK7088174.1"/>
    <property type="molecule type" value="Genomic_DNA"/>
</dbReference>
<reference evidence="16 17" key="1">
    <citation type="submission" date="2024-02" db="EMBL/GenBank/DDBJ databases">
        <title>Chromosome-scale genome assembly of the rough periwinkle Littorina saxatilis.</title>
        <authorList>
            <person name="De Jode A."/>
            <person name="Faria R."/>
            <person name="Formenti G."/>
            <person name="Sims Y."/>
            <person name="Smith T.P."/>
            <person name="Tracey A."/>
            <person name="Wood J.M.D."/>
            <person name="Zagrodzka Z.B."/>
            <person name="Johannesson K."/>
            <person name="Butlin R.K."/>
            <person name="Leder E.H."/>
        </authorList>
    </citation>
    <scope>NUCLEOTIDE SEQUENCE [LARGE SCALE GENOMIC DNA]</scope>
    <source>
        <strain evidence="16">Snail1</strain>
        <tissue evidence="16">Muscle</tissue>
    </source>
</reference>
<feature type="region of interest" description="Disordered" evidence="12">
    <location>
        <begin position="344"/>
        <end position="400"/>
    </location>
</feature>
<keyword evidence="7 13" id="KW-1133">Transmembrane helix</keyword>
<evidence type="ECO:0000256" key="4">
    <source>
        <dbReference type="ARBA" id="ARBA00022692"/>
    </source>
</evidence>
<evidence type="ECO:0000256" key="2">
    <source>
        <dbReference type="ARBA" id="ARBA00022448"/>
    </source>
</evidence>
<dbReference type="GO" id="GO:0034765">
    <property type="term" value="P:regulation of monoatomic ion transmembrane transport"/>
    <property type="evidence" value="ECO:0007669"/>
    <property type="project" value="TreeGrafter"/>
</dbReference>
<dbReference type="InterPro" id="IPR013518">
    <property type="entry name" value="K_chnl_inward-rec_Kir_cyto"/>
</dbReference>
<evidence type="ECO:0000256" key="6">
    <source>
        <dbReference type="ARBA" id="ARBA00022958"/>
    </source>
</evidence>
<dbReference type="GO" id="GO:0034702">
    <property type="term" value="C:monoatomic ion channel complex"/>
    <property type="evidence" value="ECO:0007669"/>
    <property type="project" value="UniProtKB-KW"/>
</dbReference>
<dbReference type="PANTHER" id="PTHR11767:SF102">
    <property type="entry name" value="INWARDLY RECTIFYING POTASSIUM CHANNEL 1, ISOFORM F"/>
    <property type="match status" value="1"/>
</dbReference>
<dbReference type="PRINTS" id="PR01320">
    <property type="entry name" value="KIRCHANNEL"/>
</dbReference>
<dbReference type="Proteomes" id="UP001374579">
    <property type="component" value="Unassembled WGS sequence"/>
</dbReference>
<dbReference type="AlphaFoldDB" id="A0AAN9FX61"/>
<evidence type="ECO:0000256" key="10">
    <source>
        <dbReference type="ARBA" id="ARBA00023303"/>
    </source>
</evidence>
<proteinExistence type="inferred from homology"/>
<evidence type="ECO:0000259" key="15">
    <source>
        <dbReference type="Pfam" id="PF17655"/>
    </source>
</evidence>
<dbReference type="Gene3D" id="1.10.287.70">
    <property type="match status" value="1"/>
</dbReference>
<comment type="similarity">
    <text evidence="11">Belongs to the inward rectifier-type potassium channel (TC 1.A.2.1) family.</text>
</comment>
<keyword evidence="2 11" id="KW-0813">Transport</keyword>
<keyword evidence="4 11" id="KW-0812">Transmembrane</keyword>
<keyword evidence="3 11" id="KW-0633">Potassium transport</keyword>
<gene>
    <name evidence="16" type="ORF">V1264_022120</name>
</gene>
<feature type="transmembrane region" description="Helical" evidence="13">
    <location>
        <begin position="147"/>
        <end position="168"/>
    </location>
</feature>
<comment type="subcellular location">
    <subcellularLocation>
        <location evidence="1 11">Membrane</location>
        <topology evidence="1 11">Multi-pass membrane protein</topology>
    </subcellularLocation>
</comment>
<feature type="compositionally biased region" description="Basic and acidic residues" evidence="12">
    <location>
        <begin position="348"/>
        <end position="362"/>
    </location>
</feature>